<dbReference type="Gene3D" id="3.40.109.10">
    <property type="entry name" value="NADH Oxidase"/>
    <property type="match status" value="1"/>
</dbReference>
<accession>A0A7H0VFH6</accession>
<dbReference type="CDD" id="cd01483">
    <property type="entry name" value="E1_enzyme_family"/>
    <property type="match status" value="1"/>
</dbReference>
<dbReference type="PANTHER" id="PTHR43267">
    <property type="entry name" value="TRNA THREONYLCARBAMOYLADENOSINE DEHYDRATASE"/>
    <property type="match status" value="1"/>
</dbReference>
<dbReference type="InterPro" id="IPR045886">
    <property type="entry name" value="ThiF/MoeB/HesA"/>
</dbReference>
<dbReference type="InterPro" id="IPR035985">
    <property type="entry name" value="Ubiquitin-activating_enz"/>
</dbReference>
<dbReference type="AlphaFoldDB" id="A0A7H0VFH6"/>
<dbReference type="Gene3D" id="3.40.50.720">
    <property type="entry name" value="NAD(P)-binding Rossmann-like Domain"/>
    <property type="match status" value="1"/>
</dbReference>
<dbReference type="Pfam" id="PF00899">
    <property type="entry name" value="ThiF"/>
    <property type="match status" value="1"/>
</dbReference>
<dbReference type="GO" id="GO:0008641">
    <property type="term" value="F:ubiquitin-like modifier activating enzyme activity"/>
    <property type="evidence" value="ECO:0007669"/>
    <property type="project" value="InterPro"/>
</dbReference>
<dbReference type="NCBIfam" id="NF005901">
    <property type="entry name" value="PRK07877.1"/>
    <property type="match status" value="1"/>
</dbReference>
<evidence type="ECO:0000259" key="1">
    <source>
        <dbReference type="Pfam" id="PF00899"/>
    </source>
</evidence>
<evidence type="ECO:0000313" key="2">
    <source>
        <dbReference type="EMBL" id="QNR24474.1"/>
    </source>
</evidence>
<keyword evidence="3" id="KW-1185">Reference proteome</keyword>
<feature type="domain" description="THIF-type NAD/FAD binding fold" evidence="1">
    <location>
        <begin position="97"/>
        <end position="291"/>
    </location>
</feature>
<dbReference type="GO" id="GO:0016491">
    <property type="term" value="F:oxidoreductase activity"/>
    <property type="evidence" value="ECO:0007669"/>
    <property type="project" value="InterPro"/>
</dbReference>
<dbReference type="InterPro" id="IPR000415">
    <property type="entry name" value="Nitroreductase-like"/>
</dbReference>
<dbReference type="SUPFAM" id="SSF55469">
    <property type="entry name" value="FMN-dependent nitroreductase-like"/>
    <property type="match status" value="1"/>
</dbReference>
<reference evidence="2 3" key="1">
    <citation type="submission" date="2020-08" db="EMBL/GenBank/DDBJ databases">
        <title>Croceimicrobium hydrocarbonivorans gen. nov., sp. nov., a novel marine bacterium isolated from a bacterial consortium that degrades polyethylene terephthalate.</title>
        <authorList>
            <person name="Liu R."/>
        </authorList>
    </citation>
    <scope>NUCLEOTIDE SEQUENCE [LARGE SCALE GENOMIC DNA]</scope>
    <source>
        <strain evidence="2 3">A20-9</strain>
    </source>
</reference>
<gene>
    <name evidence="2" type="ORF">H4K34_01125</name>
</gene>
<protein>
    <submittedName>
        <fullName evidence="2">Rv1355c family protein</fullName>
    </submittedName>
</protein>
<dbReference type="PANTHER" id="PTHR43267:SF3">
    <property type="entry name" value="THIF PROTEIN"/>
    <property type="match status" value="1"/>
</dbReference>
<dbReference type="InterPro" id="IPR000594">
    <property type="entry name" value="ThiF_NAD_FAD-bd"/>
</dbReference>
<dbReference type="GO" id="GO:0061504">
    <property type="term" value="P:cyclic threonylcarbamoyladenosine biosynthetic process"/>
    <property type="evidence" value="ECO:0007669"/>
    <property type="project" value="TreeGrafter"/>
</dbReference>
<name>A0A7H0VFH6_9FLAO</name>
<dbReference type="SUPFAM" id="SSF69572">
    <property type="entry name" value="Activating enzymes of the ubiquitin-like proteins"/>
    <property type="match status" value="1"/>
</dbReference>
<dbReference type="Proteomes" id="UP000516305">
    <property type="component" value="Chromosome"/>
</dbReference>
<proteinExistence type="predicted"/>
<sequence>MSKEDDRTKLEVFLDKNNSQLNVYNSIENQILELYKIDNPKLKPDANSLKNYWSEWCAQQDPDYYGVWVFYPWSNSLVHLVPKEDFIRLRTSRNQYKIHPEEQDSLMNKKVGVIGLSVGQSVALTLSMERVYGTLRIADFDHLDLSNLNRIRAGVAELGLPKTTIVAREIAEIDPFLKVEVFDEGITEDNLDEFLGEGDNQLDLLIEECDSLAIKIKARVKARAKGIPVIMDTSDRGMMDIERFDLEPSRALMHGMVSEEGAKSIDQWTAKERLALVMDMVGAQNISSRLKASLLEVEESLTTWPQLASSVSLGGALSTIVSRNILLGKPVQSGRFYLDADEMYLEAKKNDEQATTNVTSSPEELSFDYCSQLLAQSGVKASADAIELNSEEIDDLVEKACLAPTGGNVQPWKWIWKDSMLALCHDKHYSVSFLDYRHRGSYIGLGAAMENLEQRALAMGYQAQELYRMDTFGADLVAVYSFSKILSPKAPFQDFGDRLDIRMTNRLKAPEYKAIPEAVKSEIGLALADSSFAMNWLEDRNKIEELAEIIGKVERQRILDPWGHRDFIHEARWTKEQAEGSRNGVDLRTLELSEADKVGFKLIQDAEAMANLREWDKGTALIKMSTDAMKNCSALAILHSSKHDAATVLEGGKWVERIWLYLNDQGISYQPVSPATFMFARLSGEDVSTSPYLREKLKELRKAYLDLLGLGEDVNDLFLCRLFYAREPSIKSLRKPITEVFKNLMENRA</sequence>
<organism evidence="2 3">
    <name type="scientific">Croceimicrobium hydrocarbonivorans</name>
    <dbReference type="NCBI Taxonomy" id="2761580"/>
    <lineage>
        <taxon>Bacteria</taxon>
        <taxon>Pseudomonadati</taxon>
        <taxon>Bacteroidota</taxon>
        <taxon>Flavobacteriia</taxon>
        <taxon>Flavobacteriales</taxon>
        <taxon>Owenweeksiaceae</taxon>
        <taxon>Croceimicrobium</taxon>
    </lineage>
</organism>
<dbReference type="GO" id="GO:0061503">
    <property type="term" value="F:tRNA threonylcarbamoyladenosine dehydratase"/>
    <property type="evidence" value="ECO:0007669"/>
    <property type="project" value="TreeGrafter"/>
</dbReference>
<dbReference type="EMBL" id="CP060139">
    <property type="protein sequence ID" value="QNR24474.1"/>
    <property type="molecule type" value="Genomic_DNA"/>
</dbReference>
<evidence type="ECO:0000313" key="3">
    <source>
        <dbReference type="Proteomes" id="UP000516305"/>
    </source>
</evidence>
<dbReference type="KEGG" id="chyd:H4K34_01125"/>